<organism evidence="9 10">
    <name type="scientific">Agromyces albus</name>
    <dbReference type="NCBI Taxonomy" id="205332"/>
    <lineage>
        <taxon>Bacteria</taxon>
        <taxon>Bacillati</taxon>
        <taxon>Actinomycetota</taxon>
        <taxon>Actinomycetes</taxon>
        <taxon>Micrococcales</taxon>
        <taxon>Microbacteriaceae</taxon>
        <taxon>Agromyces</taxon>
    </lineage>
</organism>
<evidence type="ECO:0000313" key="10">
    <source>
        <dbReference type="Proteomes" id="UP000293865"/>
    </source>
</evidence>
<evidence type="ECO:0000256" key="7">
    <source>
        <dbReference type="RuleBase" id="RU003942"/>
    </source>
</evidence>
<dbReference type="RefSeq" id="WP_129520826.1">
    <property type="nucleotide sequence ID" value="NZ_SDPN01000016.1"/>
</dbReference>
<dbReference type="OrthoDB" id="21828at2"/>
<protein>
    <submittedName>
        <fullName evidence="9">QacE family quaternary ammonium compound efflux SMR transporter</fullName>
    </submittedName>
</protein>
<keyword evidence="2" id="KW-0813">Transport</keyword>
<keyword evidence="3" id="KW-1003">Cell membrane</keyword>
<feature type="transmembrane region" description="Helical" evidence="8">
    <location>
        <begin position="57"/>
        <end position="76"/>
    </location>
</feature>
<reference evidence="9 10" key="1">
    <citation type="submission" date="2019-01" db="EMBL/GenBank/DDBJ databases">
        <title>Agromyces.</title>
        <authorList>
            <person name="Li J."/>
        </authorList>
    </citation>
    <scope>NUCLEOTIDE SEQUENCE [LARGE SCALE GENOMIC DNA]</scope>
    <source>
        <strain evidence="9 10">DSM 15934</strain>
    </source>
</reference>
<dbReference type="InterPro" id="IPR037185">
    <property type="entry name" value="EmrE-like"/>
</dbReference>
<evidence type="ECO:0000256" key="6">
    <source>
        <dbReference type="ARBA" id="ARBA00023136"/>
    </source>
</evidence>
<dbReference type="PANTHER" id="PTHR30561:SF0">
    <property type="entry name" value="GUANIDINIUM EXPORTER"/>
    <property type="match status" value="1"/>
</dbReference>
<name>A0A4Q2KXB4_9MICO</name>
<dbReference type="InterPro" id="IPR000390">
    <property type="entry name" value="Small_drug/metabolite_transptr"/>
</dbReference>
<evidence type="ECO:0000256" key="3">
    <source>
        <dbReference type="ARBA" id="ARBA00022475"/>
    </source>
</evidence>
<evidence type="ECO:0000256" key="5">
    <source>
        <dbReference type="ARBA" id="ARBA00022989"/>
    </source>
</evidence>
<feature type="transmembrane region" description="Helical" evidence="8">
    <location>
        <begin position="82"/>
        <end position="103"/>
    </location>
</feature>
<keyword evidence="10" id="KW-1185">Reference proteome</keyword>
<dbReference type="SUPFAM" id="SSF103481">
    <property type="entry name" value="Multidrug resistance efflux transporter EmrE"/>
    <property type="match status" value="1"/>
</dbReference>
<dbReference type="Gene3D" id="1.10.3730.20">
    <property type="match status" value="1"/>
</dbReference>
<dbReference type="AlphaFoldDB" id="A0A4Q2KXB4"/>
<dbReference type="InterPro" id="IPR045324">
    <property type="entry name" value="Small_multidrug_res"/>
</dbReference>
<dbReference type="Proteomes" id="UP000293865">
    <property type="component" value="Unassembled WGS sequence"/>
</dbReference>
<dbReference type="EMBL" id="SDPN01000016">
    <property type="protein sequence ID" value="RXZ70285.1"/>
    <property type="molecule type" value="Genomic_DNA"/>
</dbReference>
<feature type="transmembrane region" description="Helical" evidence="8">
    <location>
        <begin position="27"/>
        <end position="50"/>
    </location>
</feature>
<dbReference type="GO" id="GO:0022857">
    <property type="term" value="F:transmembrane transporter activity"/>
    <property type="evidence" value="ECO:0007669"/>
    <property type="project" value="InterPro"/>
</dbReference>
<comment type="subcellular location">
    <subcellularLocation>
        <location evidence="1 7">Cell membrane</location>
        <topology evidence="1 7">Multi-pass membrane protein</topology>
    </subcellularLocation>
</comment>
<comment type="caution">
    <text evidence="9">The sequence shown here is derived from an EMBL/GenBank/DDBJ whole genome shotgun (WGS) entry which is preliminary data.</text>
</comment>
<proteinExistence type="inferred from homology"/>
<evidence type="ECO:0000256" key="1">
    <source>
        <dbReference type="ARBA" id="ARBA00004651"/>
    </source>
</evidence>
<evidence type="ECO:0000313" key="9">
    <source>
        <dbReference type="EMBL" id="RXZ70285.1"/>
    </source>
</evidence>
<dbReference type="PANTHER" id="PTHR30561">
    <property type="entry name" value="SMR FAMILY PROTON-DEPENDENT DRUG EFFLUX TRANSPORTER SUGE"/>
    <property type="match status" value="1"/>
</dbReference>
<dbReference type="Pfam" id="PF00893">
    <property type="entry name" value="Multi_Drug_Res"/>
    <property type="match status" value="1"/>
</dbReference>
<comment type="similarity">
    <text evidence="7">Belongs to the drug/metabolite transporter (DMT) superfamily. Small multidrug resistance (SMR) (TC 2.A.7.1) family.</text>
</comment>
<dbReference type="GO" id="GO:0005886">
    <property type="term" value="C:plasma membrane"/>
    <property type="evidence" value="ECO:0007669"/>
    <property type="project" value="UniProtKB-SubCell"/>
</dbReference>
<gene>
    <name evidence="9" type="ORF">ESP51_10370</name>
</gene>
<evidence type="ECO:0000256" key="8">
    <source>
        <dbReference type="SAM" id="Phobius"/>
    </source>
</evidence>
<keyword evidence="6 8" id="KW-0472">Membrane</keyword>
<keyword evidence="5 8" id="KW-1133">Transmembrane helix</keyword>
<keyword evidence="4 7" id="KW-0812">Transmembrane</keyword>
<accession>A0A4Q2KXB4</accession>
<evidence type="ECO:0000256" key="2">
    <source>
        <dbReference type="ARBA" id="ARBA00022448"/>
    </source>
</evidence>
<sequence>MPWIVLLISAVFEAVWATALGLTDGFTQPVAVAVFIVAVVLSMCGLGWAVKTIPIGTAYAVWVGIGAALTVAYAMVTSVEPASPARIIFIAGIIAAVIGLKLVPAGKSERVEEHQL</sequence>
<evidence type="ECO:0000256" key="4">
    <source>
        <dbReference type="ARBA" id="ARBA00022692"/>
    </source>
</evidence>